<dbReference type="PANTHER" id="PTHR14095:SF0">
    <property type="entry name" value="MIP22305P"/>
    <property type="match status" value="1"/>
</dbReference>
<dbReference type="FunFam" id="1.10.238.220:FF:000001">
    <property type="entry name" value="Serine/threonine-protein phosphatase 2A regulatory subunit B'' subunit alpha"/>
    <property type="match status" value="1"/>
</dbReference>
<keyword evidence="6" id="KW-1185">Reference proteome</keyword>
<dbReference type="InterPro" id="IPR041534">
    <property type="entry name" value="EF-hand_13"/>
</dbReference>
<keyword evidence="1" id="KW-0479">Metal-binding</keyword>
<dbReference type="OrthoDB" id="5586at2759"/>
<feature type="compositionally biased region" description="Polar residues" evidence="3">
    <location>
        <begin position="656"/>
        <end position="669"/>
    </location>
</feature>
<evidence type="ECO:0000259" key="4">
    <source>
        <dbReference type="PROSITE" id="PS50222"/>
    </source>
</evidence>
<dbReference type="GO" id="GO:0000159">
    <property type="term" value="C:protein phosphatase type 2A complex"/>
    <property type="evidence" value="ECO:0007669"/>
    <property type="project" value="TreeGrafter"/>
</dbReference>
<protein>
    <recommendedName>
        <fullName evidence="4">EF-hand domain-containing protein</fullName>
    </recommendedName>
</protein>
<dbReference type="PANTHER" id="PTHR14095">
    <property type="entry name" value="PHOSPHATASE 2A REGULATORY SUBUNIT-RELATED"/>
    <property type="match status" value="1"/>
</dbReference>
<feature type="compositionally biased region" description="Polar residues" evidence="3">
    <location>
        <begin position="1"/>
        <end position="11"/>
    </location>
</feature>
<dbReference type="InterPro" id="IPR011992">
    <property type="entry name" value="EF-hand-dom_pair"/>
</dbReference>
<dbReference type="InterPro" id="IPR048855">
    <property type="entry name" value="P2R3A_B_D_EF-hand"/>
</dbReference>
<dbReference type="GO" id="GO:0005509">
    <property type="term" value="F:calcium ion binding"/>
    <property type="evidence" value="ECO:0007669"/>
    <property type="project" value="InterPro"/>
</dbReference>
<feature type="compositionally biased region" description="Low complexity" evidence="3">
    <location>
        <begin position="32"/>
        <end position="46"/>
    </location>
</feature>
<name>A0A813SAR0_9BILA</name>
<evidence type="ECO:0000256" key="1">
    <source>
        <dbReference type="ARBA" id="ARBA00022723"/>
    </source>
</evidence>
<dbReference type="AlphaFoldDB" id="A0A813SAR0"/>
<organism evidence="5 6">
    <name type="scientific">Brachionus calyciflorus</name>
    <dbReference type="NCBI Taxonomy" id="104777"/>
    <lineage>
        <taxon>Eukaryota</taxon>
        <taxon>Metazoa</taxon>
        <taxon>Spiralia</taxon>
        <taxon>Gnathifera</taxon>
        <taxon>Rotifera</taxon>
        <taxon>Eurotatoria</taxon>
        <taxon>Monogononta</taxon>
        <taxon>Pseudotrocha</taxon>
        <taxon>Ploima</taxon>
        <taxon>Brachionidae</taxon>
        <taxon>Brachionus</taxon>
    </lineage>
</organism>
<gene>
    <name evidence="5" type="ORF">OXX778_LOCUS6014</name>
</gene>
<dbReference type="EMBL" id="CAJNOC010000689">
    <property type="protein sequence ID" value="CAF0791931.1"/>
    <property type="molecule type" value="Genomic_DNA"/>
</dbReference>
<dbReference type="SUPFAM" id="SSF47473">
    <property type="entry name" value="EF-hand"/>
    <property type="match status" value="2"/>
</dbReference>
<dbReference type="Gene3D" id="1.10.238.10">
    <property type="entry name" value="EF-hand"/>
    <property type="match status" value="1"/>
</dbReference>
<feature type="non-terminal residue" evidence="5">
    <location>
        <position position="1"/>
    </location>
</feature>
<feature type="domain" description="EF-hand" evidence="4">
    <location>
        <begin position="385"/>
        <end position="420"/>
    </location>
</feature>
<comment type="caution">
    <text evidence="5">The sequence shown here is derived from an EMBL/GenBank/DDBJ whole genome shotgun (WGS) entry which is preliminary data.</text>
</comment>
<reference evidence="5" key="1">
    <citation type="submission" date="2021-02" db="EMBL/GenBank/DDBJ databases">
        <authorList>
            <person name="Nowell W R."/>
        </authorList>
    </citation>
    <scope>NUCLEOTIDE SEQUENCE</scope>
    <source>
        <strain evidence="5">Ploen Becks lab</strain>
    </source>
</reference>
<dbReference type="GO" id="GO:0019888">
    <property type="term" value="F:protein phosphatase regulator activity"/>
    <property type="evidence" value="ECO:0007669"/>
    <property type="project" value="TreeGrafter"/>
</dbReference>
<feature type="region of interest" description="Disordered" evidence="3">
    <location>
        <begin position="652"/>
        <end position="678"/>
    </location>
</feature>
<evidence type="ECO:0000256" key="2">
    <source>
        <dbReference type="ARBA" id="ARBA00022837"/>
    </source>
</evidence>
<dbReference type="PROSITE" id="PS00018">
    <property type="entry name" value="EF_HAND_1"/>
    <property type="match status" value="1"/>
</dbReference>
<evidence type="ECO:0000256" key="3">
    <source>
        <dbReference type="SAM" id="MobiDB-lite"/>
    </source>
</evidence>
<dbReference type="FunFam" id="1.10.238.10:FF:000628">
    <property type="entry name" value="Serine/threonine-protein phosphatase 2A regulatory subunit B'' subunit beta"/>
    <property type="match status" value="1"/>
</dbReference>
<keyword evidence="2" id="KW-0106">Calcium</keyword>
<dbReference type="PROSITE" id="PS50222">
    <property type="entry name" value="EF_HAND_2"/>
    <property type="match status" value="1"/>
</dbReference>
<dbReference type="Proteomes" id="UP000663879">
    <property type="component" value="Unassembled WGS sequence"/>
</dbReference>
<dbReference type="Pfam" id="PF17958">
    <property type="entry name" value="EF-hand_13"/>
    <property type="match status" value="1"/>
</dbReference>
<evidence type="ECO:0000313" key="6">
    <source>
        <dbReference type="Proteomes" id="UP000663879"/>
    </source>
</evidence>
<accession>A0A813SAR0</accession>
<dbReference type="Pfam" id="PF21161">
    <property type="entry name" value="P2R3B_EF-hand"/>
    <property type="match status" value="1"/>
</dbReference>
<dbReference type="Gene3D" id="1.10.238.230">
    <property type="match status" value="1"/>
</dbReference>
<dbReference type="InterPro" id="IPR002048">
    <property type="entry name" value="EF_hand_dom"/>
</dbReference>
<sequence>DQRSQSPSLNKTNEEHLKNGLGKIQTSTSTSQPKLGQKQQPPQLLQTSPKANEKEIHLHKISTPSTLVEDVVDNAIKPQIKLELKQDINVKASVTSPKQSKTPITQKQSVETKTVNKKLNIPQFHFPSGRPDEKKFKNDADTMKLVSQEFKQVKDGKMSKDEFAQVCKLIGLPKFWKILLFRTCTNTSKLNYLTFNVFEQTWTKLSQSCFDRVTLFMKLIAPNANYIVYEDWEPLLQDIVDSHPGLKFLHDHKEFHTRYIKTVIARIYYTVNRSWSGRITHIELKRSNLLNILEILESEDDINLIKDYFSYEHFYVIYCKFWELDKDHDLYISKEDLYRHNNYSISPRVIDRIFSGTVLKGRDWRDGLMSYYDFVWFLISEEDKRNQTSIEYWFRVLDVDGDGILSMYELEYFYLEQMEQMRERQIEYMPFNDLLCQMLDLVKPQENGKIRLKDLKQCKMANVFFDTFINLEKYLEYEQRDPFANMKDLDGPEQSDWEKYAAYEYENLVSEDVNGDNQEGYNNYDEDFEDEPMMYNNTNQNEQILGYCKQLPGEDYRDFYTNLWNLAKYAYAYTGEFDQSKYDYLVKERFVTGLNEPSVFWRVDAAKPLTCAEAYDLVGQSYARLEILKRNKPTVEQRSVVDQTELRTEQSFIPKRSNQYHQTNKQPTVENKRESRFR</sequence>
<dbReference type="CDD" id="cd21504">
    <property type="entry name" value="PPP2R3A_B-like"/>
    <property type="match status" value="1"/>
</dbReference>
<proteinExistence type="predicted"/>
<dbReference type="InterPro" id="IPR018247">
    <property type="entry name" value="EF_Hand_1_Ca_BS"/>
</dbReference>
<feature type="region of interest" description="Disordered" evidence="3">
    <location>
        <begin position="1"/>
        <end position="55"/>
    </location>
</feature>
<evidence type="ECO:0000313" key="5">
    <source>
        <dbReference type="EMBL" id="CAF0791931.1"/>
    </source>
</evidence>
<dbReference type="Gene3D" id="1.10.238.220">
    <property type="match status" value="1"/>
</dbReference>